<evidence type="ECO:0000313" key="2">
    <source>
        <dbReference type="Proteomes" id="UP001232584"/>
    </source>
</evidence>
<protein>
    <submittedName>
        <fullName evidence="1">Uncharacterized protein</fullName>
    </submittedName>
</protein>
<reference evidence="1 2" key="1">
    <citation type="submission" date="2023-07" db="EMBL/GenBank/DDBJ databases">
        <title>Genomic Encyclopedia of Type Strains, Phase IV (KMG-IV): sequencing the most valuable type-strain genomes for metagenomic binning, comparative biology and taxonomic classification.</title>
        <authorList>
            <person name="Goeker M."/>
        </authorList>
    </citation>
    <scope>NUCLEOTIDE SEQUENCE [LARGE SCALE GENOMIC DNA]</scope>
    <source>
        <strain evidence="1 2">DSM 15049</strain>
    </source>
</reference>
<accession>A0ABU0N200</accession>
<sequence>MINIIYIYPNTDFINNEINICRIIDNKDKETIVVYGVRKNNELKIYITNTFTGDNKLVKRVKDVNKIIEFIEVNKDEIKGLENLEHVEKYILNKIG</sequence>
<gene>
    <name evidence="1" type="ORF">QOZ92_002311</name>
</gene>
<keyword evidence="2" id="KW-1185">Reference proteome</keyword>
<name>A0ABU0N200_9FIRM</name>
<organism evidence="1 2">
    <name type="scientific">Paraclostridium ghonii</name>
    <dbReference type="NCBI Taxonomy" id="29358"/>
    <lineage>
        <taxon>Bacteria</taxon>
        <taxon>Bacillati</taxon>
        <taxon>Bacillota</taxon>
        <taxon>Clostridia</taxon>
        <taxon>Peptostreptococcales</taxon>
        <taxon>Peptostreptococcaceae</taxon>
        <taxon>Paraclostridium</taxon>
    </lineage>
</organism>
<dbReference type="RefSeq" id="WP_307507926.1">
    <property type="nucleotide sequence ID" value="NZ_BAAACE010000012.1"/>
</dbReference>
<proteinExistence type="predicted"/>
<evidence type="ECO:0000313" key="1">
    <source>
        <dbReference type="EMBL" id="MDQ0557193.1"/>
    </source>
</evidence>
<dbReference type="Proteomes" id="UP001232584">
    <property type="component" value="Unassembled WGS sequence"/>
</dbReference>
<dbReference type="EMBL" id="JAUSWG010000009">
    <property type="protein sequence ID" value="MDQ0557193.1"/>
    <property type="molecule type" value="Genomic_DNA"/>
</dbReference>
<comment type="caution">
    <text evidence="1">The sequence shown here is derived from an EMBL/GenBank/DDBJ whole genome shotgun (WGS) entry which is preliminary data.</text>
</comment>